<sequence length="78" mass="8249">MSIKISTNTMTSSPTRAAVNFTIVKHVSVDSPALGRQPKDAPWVTGLQAGCASGLMDEVMLVMVMMRRKSATAVIAAL</sequence>
<organism evidence="1 2">
    <name type="scientific">Ancylostoma ceylanicum</name>
    <dbReference type="NCBI Taxonomy" id="53326"/>
    <lineage>
        <taxon>Eukaryota</taxon>
        <taxon>Metazoa</taxon>
        <taxon>Ecdysozoa</taxon>
        <taxon>Nematoda</taxon>
        <taxon>Chromadorea</taxon>
        <taxon>Rhabditida</taxon>
        <taxon>Rhabditina</taxon>
        <taxon>Rhabditomorpha</taxon>
        <taxon>Strongyloidea</taxon>
        <taxon>Ancylostomatidae</taxon>
        <taxon>Ancylostomatinae</taxon>
        <taxon>Ancylostoma</taxon>
    </lineage>
</organism>
<accession>A0A016UWE1</accession>
<evidence type="ECO:0000313" key="2">
    <source>
        <dbReference type="Proteomes" id="UP000024635"/>
    </source>
</evidence>
<dbReference type="AlphaFoldDB" id="A0A016UWE1"/>
<dbReference type="EMBL" id="JARK01001359">
    <property type="protein sequence ID" value="EYC19754.1"/>
    <property type="molecule type" value="Genomic_DNA"/>
</dbReference>
<comment type="caution">
    <text evidence="1">The sequence shown here is derived from an EMBL/GenBank/DDBJ whole genome shotgun (WGS) entry which is preliminary data.</text>
</comment>
<evidence type="ECO:0000313" key="1">
    <source>
        <dbReference type="EMBL" id="EYC19754.1"/>
    </source>
</evidence>
<proteinExistence type="predicted"/>
<dbReference type="Proteomes" id="UP000024635">
    <property type="component" value="Unassembled WGS sequence"/>
</dbReference>
<reference evidence="2" key="1">
    <citation type="journal article" date="2015" name="Nat. Genet.">
        <title>The genome and transcriptome of the zoonotic hookworm Ancylostoma ceylanicum identify infection-specific gene families.</title>
        <authorList>
            <person name="Schwarz E.M."/>
            <person name="Hu Y."/>
            <person name="Antoshechkin I."/>
            <person name="Miller M.M."/>
            <person name="Sternberg P.W."/>
            <person name="Aroian R.V."/>
        </authorList>
    </citation>
    <scope>NUCLEOTIDE SEQUENCE</scope>
    <source>
        <strain evidence="2">HY135</strain>
    </source>
</reference>
<gene>
    <name evidence="1" type="primary">Acey_s0023.g696</name>
    <name evidence="1" type="ORF">Y032_0023g696</name>
</gene>
<keyword evidence="2" id="KW-1185">Reference proteome</keyword>
<name>A0A016UWE1_9BILA</name>
<protein>
    <submittedName>
        <fullName evidence="1">Uncharacterized protein</fullName>
    </submittedName>
</protein>